<dbReference type="Proteomes" id="UP000313231">
    <property type="component" value="Unassembled WGS sequence"/>
</dbReference>
<evidence type="ECO:0000256" key="2">
    <source>
        <dbReference type="ARBA" id="ARBA00022448"/>
    </source>
</evidence>
<sequence length="310" mass="32959">MIRARLLAATLAATAALTAACGYDATPLPKAEQSTTPAAPAASAPVECDNATQSYAPSNDKGAALKQLINKDRLVVGVSGDTYKMGFTDPTDGQLKGFDIAFAQAIGKALDIPVELRVISAADRIRMLDEGQIDMVARNMTVNCDRWTQVAFSAVYYNATQKVLVGLDDAAKYAGPGSLAGKRVCAPKGTTSVANIKEIEPDVDAVEAANHTSCLIKFQNSEVDAITGDDTVLAGLAAQDPYTAVPQQEKLTDEPYGLAFNKGDDALVKFANSVLDQMRADGRWKAIYDEWLKPTLKVDATPPAPQYGRQ</sequence>
<comment type="similarity">
    <text evidence="1">Belongs to the bacterial solute-binding protein 3 family.</text>
</comment>
<name>A0A5C4W5I7_9ACTN</name>
<dbReference type="Gene3D" id="3.40.190.10">
    <property type="entry name" value="Periplasmic binding protein-like II"/>
    <property type="match status" value="2"/>
</dbReference>
<dbReference type="InterPro" id="IPR001638">
    <property type="entry name" value="Solute-binding_3/MltF_N"/>
</dbReference>
<dbReference type="SMART" id="SM00062">
    <property type="entry name" value="PBPb"/>
    <property type="match status" value="1"/>
</dbReference>
<evidence type="ECO:0000256" key="3">
    <source>
        <dbReference type="ARBA" id="ARBA00022729"/>
    </source>
</evidence>
<dbReference type="RefSeq" id="WP_139622212.1">
    <property type="nucleotide sequence ID" value="NZ_VDMP01000020.1"/>
</dbReference>
<evidence type="ECO:0000256" key="4">
    <source>
        <dbReference type="SAM" id="SignalP"/>
    </source>
</evidence>
<dbReference type="PROSITE" id="PS51257">
    <property type="entry name" value="PROKAR_LIPOPROTEIN"/>
    <property type="match status" value="1"/>
</dbReference>
<keyword evidence="3 4" id="KW-0732">Signal</keyword>
<comment type="caution">
    <text evidence="6">The sequence shown here is derived from an EMBL/GenBank/DDBJ whole genome shotgun (WGS) entry which is preliminary data.</text>
</comment>
<organism evidence="6 7">
    <name type="scientific">Nocardioides albidus</name>
    <dbReference type="NCBI Taxonomy" id="1517589"/>
    <lineage>
        <taxon>Bacteria</taxon>
        <taxon>Bacillati</taxon>
        <taxon>Actinomycetota</taxon>
        <taxon>Actinomycetes</taxon>
        <taxon>Propionibacteriales</taxon>
        <taxon>Nocardioidaceae</taxon>
        <taxon>Nocardioides</taxon>
    </lineage>
</organism>
<evidence type="ECO:0000256" key="1">
    <source>
        <dbReference type="ARBA" id="ARBA00010333"/>
    </source>
</evidence>
<accession>A0A5C4W5I7</accession>
<dbReference type="GO" id="GO:0005576">
    <property type="term" value="C:extracellular region"/>
    <property type="evidence" value="ECO:0007669"/>
    <property type="project" value="TreeGrafter"/>
</dbReference>
<feature type="chain" id="PRO_5039169493" evidence="4">
    <location>
        <begin position="20"/>
        <end position="310"/>
    </location>
</feature>
<keyword evidence="2" id="KW-0813">Transport</keyword>
<dbReference type="OrthoDB" id="9807888at2"/>
<dbReference type="PANTHER" id="PTHR30085:SF6">
    <property type="entry name" value="ABC TRANSPORTER GLUTAMINE-BINDING PROTEIN GLNH"/>
    <property type="match status" value="1"/>
</dbReference>
<keyword evidence="7" id="KW-1185">Reference proteome</keyword>
<reference evidence="6 7" key="1">
    <citation type="journal article" date="2016" name="Int. J. Syst. Evol. Microbiol.">
        <title>Nocardioides albidus sp. nov., an actinobacterium isolated from garden soil.</title>
        <authorList>
            <person name="Singh H."/>
            <person name="Du J."/>
            <person name="Trinh H."/>
            <person name="Won K."/>
            <person name="Yang J.E."/>
            <person name="Yin C."/>
            <person name="Kook M."/>
            <person name="Yi T.H."/>
        </authorList>
    </citation>
    <scope>NUCLEOTIDE SEQUENCE [LARGE SCALE GENOMIC DNA]</scope>
    <source>
        <strain evidence="6 7">CCTCC AB 2015297</strain>
    </source>
</reference>
<feature type="domain" description="Solute-binding protein family 3/N-terminal" evidence="5">
    <location>
        <begin position="73"/>
        <end position="295"/>
    </location>
</feature>
<evidence type="ECO:0000313" key="6">
    <source>
        <dbReference type="EMBL" id="TNM42815.1"/>
    </source>
</evidence>
<feature type="signal peptide" evidence="4">
    <location>
        <begin position="1"/>
        <end position="19"/>
    </location>
</feature>
<dbReference type="CDD" id="cd13690">
    <property type="entry name" value="PBP2_GluB"/>
    <property type="match status" value="1"/>
</dbReference>
<dbReference type="EMBL" id="VDMP01000020">
    <property type="protein sequence ID" value="TNM42815.1"/>
    <property type="molecule type" value="Genomic_DNA"/>
</dbReference>
<protein>
    <submittedName>
        <fullName evidence="6">Glutamate ABC transporter substrate-binding protein</fullName>
    </submittedName>
</protein>
<evidence type="ECO:0000259" key="5">
    <source>
        <dbReference type="SMART" id="SM00062"/>
    </source>
</evidence>
<dbReference type="InterPro" id="IPR051455">
    <property type="entry name" value="Bact_solute-bind_prot3"/>
</dbReference>
<dbReference type="GO" id="GO:0030288">
    <property type="term" value="C:outer membrane-bounded periplasmic space"/>
    <property type="evidence" value="ECO:0007669"/>
    <property type="project" value="TreeGrafter"/>
</dbReference>
<dbReference type="Pfam" id="PF00497">
    <property type="entry name" value="SBP_bac_3"/>
    <property type="match status" value="1"/>
</dbReference>
<dbReference type="SUPFAM" id="SSF53850">
    <property type="entry name" value="Periplasmic binding protein-like II"/>
    <property type="match status" value="1"/>
</dbReference>
<dbReference type="GO" id="GO:0006865">
    <property type="term" value="P:amino acid transport"/>
    <property type="evidence" value="ECO:0007669"/>
    <property type="project" value="TreeGrafter"/>
</dbReference>
<dbReference type="AlphaFoldDB" id="A0A5C4W5I7"/>
<dbReference type="PANTHER" id="PTHR30085">
    <property type="entry name" value="AMINO ACID ABC TRANSPORTER PERMEASE"/>
    <property type="match status" value="1"/>
</dbReference>
<evidence type="ECO:0000313" key="7">
    <source>
        <dbReference type="Proteomes" id="UP000313231"/>
    </source>
</evidence>
<proteinExistence type="inferred from homology"/>
<gene>
    <name evidence="6" type="ORF">FHP29_07375</name>
</gene>